<dbReference type="PANTHER" id="PTHR47959">
    <property type="entry name" value="ATP-DEPENDENT RNA HELICASE RHLE-RELATED"/>
    <property type="match status" value="1"/>
</dbReference>
<dbReference type="InterPro" id="IPR006474">
    <property type="entry name" value="Helicase_Cas3_CRISPR-ass_core"/>
</dbReference>
<keyword evidence="13" id="KW-0255">Endonuclease</keyword>
<dbReference type="InterPro" id="IPR027417">
    <property type="entry name" value="P-loop_NTPase"/>
</dbReference>
<dbReference type="Pfam" id="PF00270">
    <property type="entry name" value="DEAD"/>
    <property type="match status" value="1"/>
</dbReference>
<evidence type="ECO:0000256" key="1">
    <source>
        <dbReference type="ARBA" id="ARBA00006847"/>
    </source>
</evidence>
<evidence type="ECO:0000256" key="9">
    <source>
        <dbReference type="ARBA" id="ARBA00023118"/>
    </source>
</evidence>
<dbReference type="GO" id="GO:0046872">
    <property type="term" value="F:metal ion binding"/>
    <property type="evidence" value="ECO:0007669"/>
    <property type="project" value="UniProtKB-KW"/>
</dbReference>
<evidence type="ECO:0000313" key="14">
    <source>
        <dbReference type="Proteomes" id="UP000245577"/>
    </source>
</evidence>
<dbReference type="AlphaFoldDB" id="A0A2U1S8E2"/>
<keyword evidence="8" id="KW-0067">ATP-binding</keyword>
<dbReference type="GO" id="GO:0003724">
    <property type="term" value="F:RNA helicase activity"/>
    <property type="evidence" value="ECO:0007669"/>
    <property type="project" value="TreeGrafter"/>
</dbReference>
<keyword evidence="3" id="KW-0540">Nuclease</keyword>
<dbReference type="PANTHER" id="PTHR47959:SF16">
    <property type="entry name" value="CRISPR-ASSOCIATED NUCLEASE_HELICASE CAS3-RELATED"/>
    <property type="match status" value="1"/>
</dbReference>
<comment type="similarity">
    <text evidence="2">In the central section; belongs to the CRISPR-associated helicase Cas3 family.</text>
</comment>
<keyword evidence="7 13" id="KW-0347">Helicase</keyword>
<evidence type="ECO:0000256" key="6">
    <source>
        <dbReference type="ARBA" id="ARBA00022801"/>
    </source>
</evidence>
<evidence type="ECO:0000256" key="3">
    <source>
        <dbReference type="ARBA" id="ARBA00022722"/>
    </source>
</evidence>
<dbReference type="NCBIfam" id="TIGR01596">
    <property type="entry name" value="cas3_HD"/>
    <property type="match status" value="1"/>
</dbReference>
<proteinExistence type="inferred from homology"/>
<dbReference type="SMART" id="SM00487">
    <property type="entry name" value="DEXDc"/>
    <property type="match status" value="1"/>
</dbReference>
<dbReference type="SMART" id="SM00490">
    <property type="entry name" value="HELICc"/>
    <property type="match status" value="1"/>
</dbReference>
<sequence>MVILAKPNESLIEHTENTLKVFKSIKESYVNVPEICSVPDFWEHLFYSLFFHDFGKAAVGFQESLKYNKYWDYRHEILSATFIVSLKDFYSEFYVNAIGLGIITHHKDVPFLRRKYRMKTSDDERVFLEKLNQLKPNFDELISYFALIPKWSKEYLGYELKIPNKISFDELRSVYKGTVLKYFIDTENEDYNELHGTYGYFLKGFINACDYLASGSKYGILNAVKNADLYHFNDLRKTQAVAANTEGDALLIAPTGSGKTEASLLWADFNQNKNFSKRIFFMLPYTASINAMYKRLINDLGSDELVGLSHGKSSYFIYKYLNDDKSKDKVRTIQSLTNKIYRPYKIITPFQIIKLFFGVKGFEMGITELNNSLLILDEIHAYDARVTALILQILKILKNKFHLNIFIMSATLPTFLKNIFCSELDIKNVISLDQDELNSFTRHKLNILSGNILSYLNNILVDIKDGKKVLIVCNTVDRSQEIYEWFKLNNIKNSALLHSRFILRDREKIEEKLDNLDLLVGTQAIEVSLDIDYDVLYSEPAPLDALIQRFGRVNRRGWENNIIKPVNIFTEGSEKDKYIYNQDLVSKTLNSLNEVNILKESIIQEKIDEVYSEGYDFNDKKIFNKVTNAFNYYYHELVPFINSEDSNTFYKLFNSYEVIPIKFKEEYLDKLKNNEYFEAQSFCLSIRKGQFIKLMNEGNVEEEKNNYFIDVEYDEDLGLLLSNEESTIL</sequence>
<dbReference type="OrthoDB" id="43851at2157"/>
<evidence type="ECO:0000259" key="10">
    <source>
        <dbReference type="PROSITE" id="PS51192"/>
    </source>
</evidence>
<evidence type="ECO:0000256" key="5">
    <source>
        <dbReference type="ARBA" id="ARBA00022741"/>
    </source>
</evidence>
<evidence type="ECO:0000313" key="13">
    <source>
        <dbReference type="EMBL" id="PWB86355.1"/>
    </source>
</evidence>
<dbReference type="RefSeq" id="WP_116669978.1">
    <property type="nucleotide sequence ID" value="NZ_MZGU01000004.1"/>
</dbReference>
<dbReference type="InterPro" id="IPR011545">
    <property type="entry name" value="DEAD/DEAH_box_helicase_dom"/>
</dbReference>
<dbReference type="GO" id="GO:0004519">
    <property type="term" value="F:endonuclease activity"/>
    <property type="evidence" value="ECO:0007669"/>
    <property type="project" value="UniProtKB-KW"/>
</dbReference>
<organism evidence="13 14">
    <name type="scientific">Methanobrevibacter woesei</name>
    <dbReference type="NCBI Taxonomy" id="190976"/>
    <lineage>
        <taxon>Archaea</taxon>
        <taxon>Methanobacteriati</taxon>
        <taxon>Methanobacteriota</taxon>
        <taxon>Methanomada group</taxon>
        <taxon>Methanobacteria</taxon>
        <taxon>Methanobacteriales</taxon>
        <taxon>Methanobacteriaceae</taxon>
        <taxon>Methanobrevibacter</taxon>
    </lineage>
</organism>
<reference evidence="13 14" key="1">
    <citation type="submission" date="2017-03" db="EMBL/GenBank/DDBJ databases">
        <title>Genome sequence of Methanobrevibacter wosei.</title>
        <authorList>
            <person name="Poehlein A."/>
            <person name="Seedorf H."/>
            <person name="Daniel R."/>
        </authorList>
    </citation>
    <scope>NUCLEOTIDE SEQUENCE [LARGE SCALE GENOMIC DNA]</scope>
    <source>
        <strain evidence="13 14">DSM 11979</strain>
    </source>
</reference>
<dbReference type="InterPro" id="IPR054712">
    <property type="entry name" value="Cas3-like_dom"/>
</dbReference>
<keyword evidence="5" id="KW-0547">Nucleotide-binding</keyword>
<name>A0A2U1S8E2_9EURY</name>
<dbReference type="GO" id="GO:0140097">
    <property type="term" value="F:catalytic activity, acting on DNA"/>
    <property type="evidence" value="ECO:0007669"/>
    <property type="project" value="UniProtKB-ARBA"/>
</dbReference>
<evidence type="ECO:0000256" key="8">
    <source>
        <dbReference type="ARBA" id="ARBA00022840"/>
    </source>
</evidence>
<dbReference type="GO" id="GO:0003676">
    <property type="term" value="F:nucleic acid binding"/>
    <property type="evidence" value="ECO:0007669"/>
    <property type="project" value="InterPro"/>
</dbReference>
<dbReference type="InterPro" id="IPR001650">
    <property type="entry name" value="Helicase_C-like"/>
</dbReference>
<dbReference type="Proteomes" id="UP000245577">
    <property type="component" value="Unassembled WGS sequence"/>
</dbReference>
<dbReference type="Pfam" id="PF22590">
    <property type="entry name" value="Cas3-like_C_2"/>
    <property type="match status" value="1"/>
</dbReference>
<evidence type="ECO:0000259" key="11">
    <source>
        <dbReference type="PROSITE" id="PS51194"/>
    </source>
</evidence>
<dbReference type="CDD" id="cd09641">
    <property type="entry name" value="Cas3''_I"/>
    <property type="match status" value="1"/>
</dbReference>
<dbReference type="PROSITE" id="PS51643">
    <property type="entry name" value="HD_CAS3"/>
    <property type="match status" value="1"/>
</dbReference>
<keyword evidence="9" id="KW-0051">Antiviral defense</keyword>
<feature type="domain" description="Helicase ATP-binding" evidence="10">
    <location>
        <begin position="240"/>
        <end position="430"/>
    </location>
</feature>
<evidence type="ECO:0000256" key="4">
    <source>
        <dbReference type="ARBA" id="ARBA00022723"/>
    </source>
</evidence>
<keyword evidence="14" id="KW-1185">Reference proteome</keyword>
<dbReference type="GO" id="GO:0005524">
    <property type="term" value="F:ATP binding"/>
    <property type="evidence" value="ECO:0007669"/>
    <property type="project" value="UniProtKB-KW"/>
</dbReference>
<dbReference type="NCBIfam" id="TIGR01587">
    <property type="entry name" value="cas3_core"/>
    <property type="match status" value="1"/>
</dbReference>
<keyword evidence="4" id="KW-0479">Metal-binding</keyword>
<comment type="caution">
    <text evidence="13">The sequence shown here is derived from an EMBL/GenBank/DDBJ whole genome shotgun (WGS) entry which is preliminary data.</text>
</comment>
<keyword evidence="6 13" id="KW-0378">Hydrolase</keyword>
<dbReference type="GO" id="GO:0005829">
    <property type="term" value="C:cytosol"/>
    <property type="evidence" value="ECO:0007669"/>
    <property type="project" value="TreeGrafter"/>
</dbReference>
<accession>A0A2U1S8E2</accession>
<dbReference type="InterPro" id="IPR006483">
    <property type="entry name" value="CRISPR-assoc_Cas3_HD"/>
</dbReference>
<evidence type="ECO:0000256" key="7">
    <source>
        <dbReference type="ARBA" id="ARBA00022806"/>
    </source>
</evidence>
<evidence type="ECO:0000259" key="12">
    <source>
        <dbReference type="PROSITE" id="PS51643"/>
    </source>
</evidence>
<dbReference type="InterPro" id="IPR014001">
    <property type="entry name" value="Helicase_ATP-bd"/>
</dbReference>
<dbReference type="GO" id="GO:0051607">
    <property type="term" value="P:defense response to virus"/>
    <property type="evidence" value="ECO:0007669"/>
    <property type="project" value="UniProtKB-KW"/>
</dbReference>
<dbReference type="GO" id="GO:0016787">
    <property type="term" value="F:hydrolase activity"/>
    <property type="evidence" value="ECO:0007669"/>
    <property type="project" value="UniProtKB-KW"/>
</dbReference>
<feature type="domain" description="HD Cas3-type" evidence="12">
    <location>
        <begin position="4"/>
        <end position="212"/>
    </location>
</feature>
<dbReference type="PROSITE" id="PS51192">
    <property type="entry name" value="HELICASE_ATP_BIND_1"/>
    <property type="match status" value="1"/>
</dbReference>
<feature type="domain" description="Helicase C-terminal" evidence="11">
    <location>
        <begin position="455"/>
        <end position="603"/>
    </location>
</feature>
<dbReference type="SUPFAM" id="SSF52540">
    <property type="entry name" value="P-loop containing nucleoside triphosphate hydrolases"/>
    <property type="match status" value="1"/>
</dbReference>
<dbReference type="EMBL" id="MZGU01000004">
    <property type="protein sequence ID" value="PWB86355.1"/>
    <property type="molecule type" value="Genomic_DNA"/>
</dbReference>
<dbReference type="EC" id="3.1.-.-" evidence="13"/>
<dbReference type="EC" id="3.6.4.-" evidence="13"/>
<dbReference type="Gene3D" id="3.40.50.300">
    <property type="entry name" value="P-loop containing nucleotide triphosphate hydrolases"/>
    <property type="match status" value="2"/>
</dbReference>
<dbReference type="Gene3D" id="1.10.3210.30">
    <property type="match status" value="1"/>
</dbReference>
<dbReference type="InterPro" id="IPR038257">
    <property type="entry name" value="CRISPR-assoc_Cas3_HD_sf"/>
</dbReference>
<dbReference type="PROSITE" id="PS51194">
    <property type="entry name" value="HELICASE_CTER"/>
    <property type="match status" value="1"/>
</dbReference>
<comment type="similarity">
    <text evidence="1">In the N-terminal section; belongs to the CRISPR-associated nuclease Cas3-HD family.</text>
</comment>
<gene>
    <name evidence="13" type="primary">ygcB</name>
    <name evidence="13" type="ORF">MBBWO_12100</name>
</gene>
<dbReference type="InterPro" id="IPR050079">
    <property type="entry name" value="DEAD_box_RNA_helicase"/>
</dbReference>
<protein>
    <submittedName>
        <fullName evidence="13">CRISPR-associated endonuclease/helicase Cas3</fullName>
        <ecNumber evidence="13">3.1.-.-</ecNumber>
        <ecNumber evidence="13">3.6.4.-</ecNumber>
    </submittedName>
</protein>
<evidence type="ECO:0000256" key="2">
    <source>
        <dbReference type="ARBA" id="ARBA00009046"/>
    </source>
</evidence>